<dbReference type="Pfam" id="PF07607">
    <property type="entry name" value="DUF1570"/>
    <property type="match status" value="1"/>
</dbReference>
<dbReference type="RefSeq" id="WP_145219288.1">
    <property type="nucleotide sequence ID" value="NZ_CP036432.1"/>
</dbReference>
<reference evidence="2 3" key="1">
    <citation type="submission" date="2019-02" db="EMBL/GenBank/DDBJ databases">
        <title>Deep-cultivation of Planctomycetes and their phenomic and genomic characterization uncovers novel biology.</title>
        <authorList>
            <person name="Wiegand S."/>
            <person name="Jogler M."/>
            <person name="Boedeker C."/>
            <person name="Pinto D."/>
            <person name="Vollmers J."/>
            <person name="Rivas-Marin E."/>
            <person name="Kohn T."/>
            <person name="Peeters S.H."/>
            <person name="Heuer A."/>
            <person name="Rast P."/>
            <person name="Oberbeckmann S."/>
            <person name="Bunk B."/>
            <person name="Jeske O."/>
            <person name="Meyerdierks A."/>
            <person name="Storesund J.E."/>
            <person name="Kallscheuer N."/>
            <person name="Luecker S."/>
            <person name="Lage O.M."/>
            <person name="Pohl T."/>
            <person name="Merkel B.J."/>
            <person name="Hornburger P."/>
            <person name="Mueller R.-W."/>
            <person name="Bruemmer F."/>
            <person name="Labrenz M."/>
            <person name="Spormann A.M."/>
            <person name="Op den Camp H."/>
            <person name="Overmann J."/>
            <person name="Amann R."/>
            <person name="Jetten M.S.M."/>
            <person name="Mascher T."/>
            <person name="Medema M.H."/>
            <person name="Devos D.P."/>
            <person name="Kaster A.-K."/>
            <person name="Ovreas L."/>
            <person name="Rohde M."/>
            <person name="Galperin M.Y."/>
            <person name="Jogler C."/>
        </authorList>
    </citation>
    <scope>NUCLEOTIDE SEQUENCE [LARGE SCALE GENOMIC DNA]</scope>
    <source>
        <strain evidence="2 3">TBK1r</strain>
    </source>
</reference>
<evidence type="ECO:0000313" key="2">
    <source>
        <dbReference type="EMBL" id="QDV87547.1"/>
    </source>
</evidence>
<name>A0ABX5XZU3_9BACT</name>
<gene>
    <name evidence="2" type="ORF">TBK1r_65780</name>
</gene>
<organism evidence="2 3">
    <name type="scientific">Stieleria magnilauensis</name>
    <dbReference type="NCBI Taxonomy" id="2527963"/>
    <lineage>
        <taxon>Bacteria</taxon>
        <taxon>Pseudomonadati</taxon>
        <taxon>Planctomycetota</taxon>
        <taxon>Planctomycetia</taxon>
        <taxon>Pirellulales</taxon>
        <taxon>Pirellulaceae</taxon>
        <taxon>Stieleria</taxon>
    </lineage>
</organism>
<evidence type="ECO:0000313" key="3">
    <source>
        <dbReference type="Proteomes" id="UP000318081"/>
    </source>
</evidence>
<dbReference type="Proteomes" id="UP000318081">
    <property type="component" value="Chromosome"/>
</dbReference>
<dbReference type="EMBL" id="CP036432">
    <property type="protein sequence ID" value="QDV87547.1"/>
    <property type="molecule type" value="Genomic_DNA"/>
</dbReference>
<keyword evidence="3" id="KW-1185">Reference proteome</keyword>
<dbReference type="InterPro" id="IPR011464">
    <property type="entry name" value="DUF1570"/>
</dbReference>
<accession>A0ABX5XZU3</accession>
<sequence length="382" mass="43927">MDPHSKDARLKLINADAIAIRIFLLCFTSLTLAATPALGVETVTFRSDKTDLVNGAPMPTRTVVGEILVEAQDGGLMLQSDDGRIWMIQPDQIIQRDSDDEPLQPLTADQMAERMRQELPSGFSIYQTAHYVIAHNTSDAYVKQVGLLFEQLYKGFYTFWKNQRWRLPEPKFPLVALVLADRNDFLKHAGAEVGDTAQLVIGYYHLSSNRMTTFNMPNLERNVATIIHEATHQLAYNCGLQRRFADNPMWISEGLAMFFESPDFKSASRWRGIGRVNQVNLKRWRDYLPVRPPNSLVTLLSDDDRFRNSETATDAYAESWALTYFLLKTRREEYVEYLRKLSSGKPMAELTARERIEMFEETFDASVAEIDKFLVTYMRRVR</sequence>
<feature type="domain" description="DUF1570" evidence="1">
    <location>
        <begin position="222"/>
        <end position="347"/>
    </location>
</feature>
<evidence type="ECO:0000259" key="1">
    <source>
        <dbReference type="Pfam" id="PF07607"/>
    </source>
</evidence>
<proteinExistence type="predicted"/>
<protein>
    <recommendedName>
        <fullName evidence="1">DUF1570 domain-containing protein</fullName>
    </recommendedName>
</protein>